<feature type="transmembrane region" description="Helical" evidence="1">
    <location>
        <begin position="204"/>
        <end position="222"/>
    </location>
</feature>
<proteinExistence type="predicted"/>
<name>A0ABU5L956_9RICK</name>
<keyword evidence="1 2" id="KW-0812">Transmembrane</keyword>
<dbReference type="Proteomes" id="UP001293791">
    <property type="component" value="Unassembled WGS sequence"/>
</dbReference>
<dbReference type="Pfam" id="PF09608">
    <property type="entry name" value="Alph_Pro_TM"/>
    <property type="match status" value="1"/>
</dbReference>
<protein>
    <submittedName>
        <fullName evidence="2">Transmembrane protein</fullName>
    </submittedName>
</protein>
<accession>A0ABU5L956</accession>
<sequence length="228" mass="26569">MKVVTHILTIVLLNIGAIASFACMEFSDNSIEKNLNFLGSKIHIFLNDNNIKDFIIELKGPARNYKVTKKKVNLGVWLDSERFEMQNVLGMYSIGYSSNELMAKNLYNEAIYEIAKKAAQTNFNDAFLKFFQQHHEKEKLFSLIKLDRQNPSMIIPKNAPLGLYRIILYEIVNDKMIYVCQKEFVIQRDSLLEKLYIISREYNILYTVFVIVAAILTSFFANKLMKRR</sequence>
<reference evidence="2 3" key="1">
    <citation type="submission" date="2023-02" db="EMBL/GenBank/DDBJ databases">
        <title>Host association and intracellularity evolved multiple times independently in the Rickettsiales.</title>
        <authorList>
            <person name="Castelli M."/>
            <person name="Nardi T."/>
            <person name="Gammuto L."/>
            <person name="Bellinzona G."/>
            <person name="Sabaneyeva E."/>
            <person name="Potekhin A."/>
            <person name="Serra V."/>
            <person name="Petroni G."/>
            <person name="Sassera D."/>
        </authorList>
    </citation>
    <scope>NUCLEOTIDE SEQUENCE [LARGE SCALE GENOMIC DNA]</scope>
    <source>
        <strain evidence="2 3">BOD18</strain>
    </source>
</reference>
<gene>
    <name evidence="2" type="ORF">Cyrtocomes_01054</name>
</gene>
<evidence type="ECO:0000313" key="2">
    <source>
        <dbReference type="EMBL" id="MDZ5762663.1"/>
    </source>
</evidence>
<dbReference type="EMBL" id="JARGYT010000083">
    <property type="protein sequence ID" value="MDZ5762663.1"/>
    <property type="molecule type" value="Genomic_DNA"/>
</dbReference>
<dbReference type="InterPro" id="IPR019088">
    <property type="entry name" value="CHP02186-rel_TM"/>
</dbReference>
<keyword evidence="1" id="KW-1133">Transmembrane helix</keyword>
<comment type="caution">
    <text evidence="2">The sequence shown here is derived from an EMBL/GenBank/DDBJ whole genome shotgun (WGS) entry which is preliminary data.</text>
</comment>
<keyword evidence="3" id="KW-1185">Reference proteome</keyword>
<organism evidence="2 3">
    <name type="scientific">Candidatus Cyrtobacter comes</name>
    <dbReference type="NCBI Taxonomy" id="675776"/>
    <lineage>
        <taxon>Bacteria</taxon>
        <taxon>Pseudomonadati</taxon>
        <taxon>Pseudomonadota</taxon>
        <taxon>Alphaproteobacteria</taxon>
        <taxon>Rickettsiales</taxon>
        <taxon>Candidatus Midichloriaceae</taxon>
        <taxon>Candidatus Cyrtobacter</taxon>
    </lineage>
</organism>
<dbReference type="RefSeq" id="WP_322498112.1">
    <property type="nucleotide sequence ID" value="NZ_JARGYT010000083.1"/>
</dbReference>
<dbReference type="PROSITE" id="PS51257">
    <property type="entry name" value="PROKAR_LIPOPROTEIN"/>
    <property type="match status" value="1"/>
</dbReference>
<evidence type="ECO:0000313" key="3">
    <source>
        <dbReference type="Proteomes" id="UP001293791"/>
    </source>
</evidence>
<evidence type="ECO:0000256" key="1">
    <source>
        <dbReference type="SAM" id="Phobius"/>
    </source>
</evidence>
<keyword evidence="1" id="KW-0472">Membrane</keyword>